<gene>
    <name evidence="1" type="ORF">C7419_104149</name>
</gene>
<evidence type="ECO:0000313" key="1">
    <source>
        <dbReference type="EMBL" id="PWK33474.1"/>
    </source>
</evidence>
<dbReference type="Proteomes" id="UP000245754">
    <property type="component" value="Unassembled WGS sequence"/>
</dbReference>
<dbReference type="EMBL" id="QGGT01000004">
    <property type="protein sequence ID" value="PWK33474.1"/>
    <property type="molecule type" value="Genomic_DNA"/>
</dbReference>
<dbReference type="AlphaFoldDB" id="A0A316ERH5"/>
<name>A0A316ERH5_9BURK</name>
<protein>
    <submittedName>
        <fullName evidence="1">T4 beta protein</fullName>
    </submittedName>
</protein>
<evidence type="ECO:0000313" key="2">
    <source>
        <dbReference type="Proteomes" id="UP000245754"/>
    </source>
</evidence>
<organism evidence="1 2">
    <name type="scientific">Cupriavidus plantarum</name>
    <dbReference type="NCBI Taxonomy" id="942865"/>
    <lineage>
        <taxon>Bacteria</taxon>
        <taxon>Pseudomonadati</taxon>
        <taxon>Pseudomonadota</taxon>
        <taxon>Betaproteobacteria</taxon>
        <taxon>Burkholderiales</taxon>
        <taxon>Burkholderiaceae</taxon>
        <taxon>Cupriavidus</taxon>
    </lineage>
</organism>
<dbReference type="InterPro" id="IPR025683">
    <property type="entry name" value="Protein_beta"/>
</dbReference>
<proteinExistence type="predicted"/>
<accession>A0A316ERH5</accession>
<dbReference type="Pfam" id="PF14350">
    <property type="entry name" value="Beta_protein"/>
    <property type="match status" value="1"/>
</dbReference>
<comment type="caution">
    <text evidence="1">The sequence shown here is derived from an EMBL/GenBank/DDBJ whole genome shotgun (WGS) entry which is preliminary data.</text>
</comment>
<sequence>MSSYFPFLKLKQNEILCVGALSDDTRAKIRPCFDVPRTSKNQNADEILDRIRLGLGKMTTLCNRIGHFPFYIDNFDLDDDLELEGTPQYRYILERFKHFRPIPVLALDRHADHNAAAFAYLREVGGAVGVRLQLEDIESWALLKRKLTGLWAELARSKAQRIDVIVDARVLTDYAVAATRIAEFLKKFRAEFSSHTLVVTGSSIPSNIGELIETGGAKMVPRLEYHLWRHLVKDAVLQDVRFGDYGVVSPEYSDVELQPELMRTVSTPRAFYPHGDSMLVVRGISFQAHPQGNGQYFEIADLIHRQPFFRGAGYSFGDDYIYDRSTSSAKRPPKAGNPGSWVKSTLASHITYLGNVLPP</sequence>
<keyword evidence="2" id="KW-1185">Reference proteome</keyword>
<reference evidence="1 2" key="1">
    <citation type="submission" date="2018-05" db="EMBL/GenBank/DDBJ databases">
        <title>Genomic Encyclopedia of Type Strains, Phase IV (KMG-V): Genome sequencing to study the core and pangenomes of soil and plant-associated prokaryotes.</title>
        <authorList>
            <person name="Whitman W."/>
        </authorList>
    </citation>
    <scope>NUCLEOTIDE SEQUENCE [LARGE SCALE GENOMIC DNA]</scope>
    <source>
        <strain evidence="1 2">SLV-132</strain>
    </source>
</reference>
<dbReference type="RefSeq" id="WP_109584585.1">
    <property type="nucleotide sequence ID" value="NZ_QGGT01000004.1"/>
</dbReference>